<evidence type="ECO:0000256" key="1">
    <source>
        <dbReference type="SAM" id="MobiDB-lite"/>
    </source>
</evidence>
<dbReference type="Proteomes" id="UP000654075">
    <property type="component" value="Unassembled WGS sequence"/>
</dbReference>
<dbReference type="AlphaFoldDB" id="A0A813ENK6"/>
<feature type="region of interest" description="Disordered" evidence="1">
    <location>
        <begin position="1"/>
        <end position="20"/>
    </location>
</feature>
<feature type="non-terminal residue" evidence="2">
    <location>
        <position position="134"/>
    </location>
</feature>
<comment type="caution">
    <text evidence="2">The sequence shown here is derived from an EMBL/GenBank/DDBJ whole genome shotgun (WGS) entry which is preliminary data.</text>
</comment>
<proteinExistence type="predicted"/>
<evidence type="ECO:0000313" key="3">
    <source>
        <dbReference type="Proteomes" id="UP000654075"/>
    </source>
</evidence>
<organism evidence="2 3">
    <name type="scientific">Polarella glacialis</name>
    <name type="common">Dinoflagellate</name>
    <dbReference type="NCBI Taxonomy" id="89957"/>
    <lineage>
        <taxon>Eukaryota</taxon>
        <taxon>Sar</taxon>
        <taxon>Alveolata</taxon>
        <taxon>Dinophyceae</taxon>
        <taxon>Suessiales</taxon>
        <taxon>Suessiaceae</taxon>
        <taxon>Polarella</taxon>
    </lineage>
</organism>
<dbReference type="EMBL" id="CAJNNV010014519">
    <property type="protein sequence ID" value="CAE8602663.1"/>
    <property type="molecule type" value="Genomic_DNA"/>
</dbReference>
<dbReference type="OrthoDB" id="441376at2759"/>
<name>A0A813ENK6_POLGL</name>
<keyword evidence="3" id="KW-1185">Reference proteome</keyword>
<accession>A0A813ENK6</accession>
<gene>
    <name evidence="2" type="ORF">PGLA1383_LOCUS20902</name>
</gene>
<protein>
    <submittedName>
        <fullName evidence="2">Uncharacterized protein</fullName>
    </submittedName>
</protein>
<sequence>SHAPSVGMASNGQSSRTPYNHLRYTYPETWKQLVKMMEDDGAPVAAHSDGTLVRTKSGFRLEGSHLGPSLPVIMSISKSSSDPALTRWRDQEKASVHAVRREVGKVRNPFGGWYEGNRVVEKIGGAATFNAEDP</sequence>
<feature type="compositionally biased region" description="Polar residues" evidence="1">
    <location>
        <begin position="8"/>
        <end position="18"/>
    </location>
</feature>
<reference evidence="2" key="1">
    <citation type="submission" date="2021-02" db="EMBL/GenBank/DDBJ databases">
        <authorList>
            <person name="Dougan E. K."/>
            <person name="Rhodes N."/>
            <person name="Thang M."/>
            <person name="Chan C."/>
        </authorList>
    </citation>
    <scope>NUCLEOTIDE SEQUENCE</scope>
</reference>
<evidence type="ECO:0000313" key="2">
    <source>
        <dbReference type="EMBL" id="CAE8602663.1"/>
    </source>
</evidence>